<dbReference type="InterPro" id="IPR012677">
    <property type="entry name" value="Nucleotide-bd_a/b_plait_sf"/>
</dbReference>
<reference evidence="4" key="1">
    <citation type="submission" date="2023-03" db="EMBL/GenBank/DDBJ databases">
        <title>Massive genome expansion in bonnet fungi (Mycena s.s.) driven by repeated elements and novel gene families across ecological guilds.</title>
        <authorList>
            <consortium name="Lawrence Berkeley National Laboratory"/>
            <person name="Harder C.B."/>
            <person name="Miyauchi S."/>
            <person name="Viragh M."/>
            <person name="Kuo A."/>
            <person name="Thoen E."/>
            <person name="Andreopoulos B."/>
            <person name="Lu D."/>
            <person name="Skrede I."/>
            <person name="Drula E."/>
            <person name="Henrissat B."/>
            <person name="Morin E."/>
            <person name="Kohler A."/>
            <person name="Barry K."/>
            <person name="LaButti K."/>
            <person name="Morin E."/>
            <person name="Salamov A."/>
            <person name="Lipzen A."/>
            <person name="Mereny Z."/>
            <person name="Hegedus B."/>
            <person name="Baldrian P."/>
            <person name="Stursova M."/>
            <person name="Weitz H."/>
            <person name="Taylor A."/>
            <person name="Grigoriev I.V."/>
            <person name="Nagy L.G."/>
            <person name="Martin F."/>
            <person name="Kauserud H."/>
        </authorList>
    </citation>
    <scope>NUCLEOTIDE SEQUENCE</scope>
    <source>
        <strain evidence="4">9144</strain>
    </source>
</reference>
<accession>A0AAD6VB62</accession>
<feature type="compositionally biased region" description="Polar residues" evidence="2">
    <location>
        <begin position="180"/>
        <end position="194"/>
    </location>
</feature>
<dbReference type="InterPro" id="IPR000504">
    <property type="entry name" value="RRM_dom"/>
</dbReference>
<dbReference type="Proteomes" id="UP001219525">
    <property type="component" value="Unassembled WGS sequence"/>
</dbReference>
<evidence type="ECO:0000256" key="2">
    <source>
        <dbReference type="SAM" id="MobiDB-lite"/>
    </source>
</evidence>
<protein>
    <recommendedName>
        <fullName evidence="3">RRM domain-containing protein</fullName>
    </recommendedName>
</protein>
<feature type="compositionally biased region" description="Polar residues" evidence="2">
    <location>
        <begin position="135"/>
        <end position="145"/>
    </location>
</feature>
<dbReference type="Gene3D" id="3.30.70.330">
    <property type="match status" value="1"/>
</dbReference>
<dbReference type="SUPFAM" id="SSF54928">
    <property type="entry name" value="RNA-binding domain, RBD"/>
    <property type="match status" value="1"/>
</dbReference>
<feature type="region of interest" description="Disordered" evidence="2">
    <location>
        <begin position="322"/>
        <end position="346"/>
    </location>
</feature>
<name>A0AAD6VB62_9AGAR</name>
<feature type="region of interest" description="Disordered" evidence="2">
    <location>
        <begin position="131"/>
        <end position="194"/>
    </location>
</feature>
<evidence type="ECO:0000313" key="4">
    <source>
        <dbReference type="EMBL" id="KAJ7204816.1"/>
    </source>
</evidence>
<feature type="compositionally biased region" description="Basic and acidic residues" evidence="2">
    <location>
        <begin position="165"/>
        <end position="179"/>
    </location>
</feature>
<proteinExistence type="predicted"/>
<dbReference type="InterPro" id="IPR035979">
    <property type="entry name" value="RBD_domain_sf"/>
</dbReference>
<gene>
    <name evidence="4" type="ORF">GGX14DRAFT_459852</name>
</gene>
<feature type="domain" description="RRM" evidence="3">
    <location>
        <begin position="55"/>
        <end position="125"/>
    </location>
</feature>
<keyword evidence="1" id="KW-0694">RNA-binding</keyword>
<organism evidence="4 5">
    <name type="scientific">Mycena pura</name>
    <dbReference type="NCBI Taxonomy" id="153505"/>
    <lineage>
        <taxon>Eukaryota</taxon>
        <taxon>Fungi</taxon>
        <taxon>Dikarya</taxon>
        <taxon>Basidiomycota</taxon>
        <taxon>Agaricomycotina</taxon>
        <taxon>Agaricomycetes</taxon>
        <taxon>Agaricomycetidae</taxon>
        <taxon>Agaricales</taxon>
        <taxon>Marasmiineae</taxon>
        <taxon>Mycenaceae</taxon>
        <taxon>Mycena</taxon>
    </lineage>
</organism>
<dbReference type="AlphaFoldDB" id="A0AAD6VB62"/>
<evidence type="ECO:0000313" key="5">
    <source>
        <dbReference type="Proteomes" id="UP001219525"/>
    </source>
</evidence>
<dbReference type="SMART" id="SM00360">
    <property type="entry name" value="RRM"/>
    <property type="match status" value="1"/>
</dbReference>
<dbReference type="CDD" id="cd00590">
    <property type="entry name" value="RRM_SF"/>
    <property type="match status" value="1"/>
</dbReference>
<dbReference type="Pfam" id="PF00076">
    <property type="entry name" value="RRM_1"/>
    <property type="match status" value="1"/>
</dbReference>
<dbReference type="PROSITE" id="PS50102">
    <property type="entry name" value="RRM"/>
    <property type="match status" value="1"/>
</dbReference>
<sequence length="511" mass="58457">MCSANSFCSGKGAGNPPPAPNPLCRTFRHLGILHQPCIEASESARRLILEAYDPCALFCSNINFDIDAAVLRTYFSEILTNPKTGKSRGLAFVAFSQASEAYAALHAAHGSEIHWRRLSLTYRVLRKVTKPRVPTSKTAGAQRQPQARHGAGGVDASMQEDAPSSDEKKDKSEDLKESTETAAPSPQASTYSNAAENSAKYGRCSELDHLQALYDAEVQQRTAAQAENALLRRELEAEKSARELAESRLKILQLEKDRPLWEEARQKREEAEKAARAREEACRREAEVEESRRKMREFVALERERKRAAEEAARAERLRREAEEKARQEKEERERQAREQEERARVAREARERQKREQRWRAATEKEEARCQNRDRQLWGEGDWTVDRALRRLRIQMDEFDKLKFSEAQPLTFSVVPWPLLTDPLALDLEEITWAAVESFFARMKARMVVDLVEYSNLIERVHRMFHPDKWKARGILATVLDEETRNSLEAAGNVVAQAVTPLWRKSKGYT</sequence>
<evidence type="ECO:0000256" key="1">
    <source>
        <dbReference type="PROSITE-ProRule" id="PRU00176"/>
    </source>
</evidence>
<dbReference type="EMBL" id="JARJCW010000046">
    <property type="protein sequence ID" value="KAJ7204816.1"/>
    <property type="molecule type" value="Genomic_DNA"/>
</dbReference>
<comment type="caution">
    <text evidence="4">The sequence shown here is derived from an EMBL/GenBank/DDBJ whole genome shotgun (WGS) entry which is preliminary data.</text>
</comment>
<dbReference type="GO" id="GO:0003723">
    <property type="term" value="F:RNA binding"/>
    <property type="evidence" value="ECO:0007669"/>
    <property type="project" value="UniProtKB-UniRule"/>
</dbReference>
<keyword evidence="5" id="KW-1185">Reference proteome</keyword>
<evidence type="ECO:0000259" key="3">
    <source>
        <dbReference type="PROSITE" id="PS50102"/>
    </source>
</evidence>